<dbReference type="EMBL" id="JANPWB010000010">
    <property type="protein sequence ID" value="KAJ1142415.1"/>
    <property type="molecule type" value="Genomic_DNA"/>
</dbReference>
<proteinExistence type="predicted"/>
<dbReference type="Proteomes" id="UP001066276">
    <property type="component" value="Chromosome 6"/>
</dbReference>
<comment type="caution">
    <text evidence="1">The sequence shown here is derived from an EMBL/GenBank/DDBJ whole genome shotgun (WGS) entry which is preliminary data.</text>
</comment>
<organism evidence="1 2">
    <name type="scientific">Pleurodeles waltl</name>
    <name type="common">Iberian ribbed newt</name>
    <dbReference type="NCBI Taxonomy" id="8319"/>
    <lineage>
        <taxon>Eukaryota</taxon>
        <taxon>Metazoa</taxon>
        <taxon>Chordata</taxon>
        <taxon>Craniata</taxon>
        <taxon>Vertebrata</taxon>
        <taxon>Euteleostomi</taxon>
        <taxon>Amphibia</taxon>
        <taxon>Batrachia</taxon>
        <taxon>Caudata</taxon>
        <taxon>Salamandroidea</taxon>
        <taxon>Salamandridae</taxon>
        <taxon>Pleurodelinae</taxon>
        <taxon>Pleurodeles</taxon>
    </lineage>
</organism>
<gene>
    <name evidence="1" type="ORF">NDU88_008740</name>
</gene>
<accession>A0AAV7QVK4</accession>
<dbReference type="AlphaFoldDB" id="A0AAV7QVK4"/>
<reference evidence="1" key="1">
    <citation type="journal article" date="2022" name="bioRxiv">
        <title>Sequencing and chromosome-scale assembly of the giantPleurodeles waltlgenome.</title>
        <authorList>
            <person name="Brown T."/>
            <person name="Elewa A."/>
            <person name="Iarovenko S."/>
            <person name="Subramanian E."/>
            <person name="Araus A.J."/>
            <person name="Petzold A."/>
            <person name="Susuki M."/>
            <person name="Suzuki K.-i.T."/>
            <person name="Hayashi T."/>
            <person name="Toyoda A."/>
            <person name="Oliveira C."/>
            <person name="Osipova E."/>
            <person name="Leigh N.D."/>
            <person name="Simon A."/>
            <person name="Yun M.H."/>
        </authorList>
    </citation>
    <scope>NUCLEOTIDE SEQUENCE</scope>
    <source>
        <strain evidence="1">20211129_DDA</strain>
        <tissue evidence="1">Liver</tissue>
    </source>
</reference>
<keyword evidence="2" id="KW-1185">Reference proteome</keyword>
<sequence length="108" mass="12008">MYLRAPRSIHSSVYISVPLHTYVKALRGMHSSAVRTPQCAYMLNFINAKWSINQTGMALRFFLGSVINLAPVLMKNEGESLCDSENVYIILKVVIAWKTIADLPPGPA</sequence>
<evidence type="ECO:0000313" key="1">
    <source>
        <dbReference type="EMBL" id="KAJ1142415.1"/>
    </source>
</evidence>
<evidence type="ECO:0000313" key="2">
    <source>
        <dbReference type="Proteomes" id="UP001066276"/>
    </source>
</evidence>
<protein>
    <submittedName>
        <fullName evidence="1">Uncharacterized protein</fullName>
    </submittedName>
</protein>
<name>A0AAV7QVK4_PLEWA</name>